<accession>A0A917RFD2</accession>
<comment type="similarity">
    <text evidence="1">Belongs to the AAA ATPase family.</text>
</comment>
<dbReference type="EMBL" id="BMPQ01000030">
    <property type="protein sequence ID" value="GGL04322.1"/>
    <property type="molecule type" value="Genomic_DNA"/>
</dbReference>
<gene>
    <name evidence="5" type="ORF">GCM10010094_76440</name>
</gene>
<proteinExistence type="inferred from homology"/>
<dbReference type="InterPro" id="IPR054472">
    <property type="entry name" value="WHD"/>
</dbReference>
<keyword evidence="2" id="KW-0547">Nucleotide-binding</keyword>
<dbReference type="Pfam" id="PF00004">
    <property type="entry name" value="AAA"/>
    <property type="match status" value="1"/>
</dbReference>
<dbReference type="InterPro" id="IPR027417">
    <property type="entry name" value="P-loop_NTPase"/>
</dbReference>
<dbReference type="RefSeq" id="WP_189326340.1">
    <property type="nucleotide sequence ID" value="NZ_BMPQ01000030.1"/>
</dbReference>
<protein>
    <submittedName>
        <fullName evidence="5">ATPase AAA</fullName>
    </submittedName>
</protein>
<dbReference type="PANTHER" id="PTHR23073">
    <property type="entry name" value="26S PROTEASOME REGULATORY SUBUNIT"/>
    <property type="match status" value="1"/>
</dbReference>
<evidence type="ECO:0000313" key="5">
    <source>
        <dbReference type="EMBL" id="GGL04322.1"/>
    </source>
</evidence>
<dbReference type="GO" id="GO:0005524">
    <property type="term" value="F:ATP binding"/>
    <property type="evidence" value="ECO:0007669"/>
    <property type="project" value="UniProtKB-KW"/>
</dbReference>
<dbReference type="SMART" id="SM00382">
    <property type="entry name" value="AAA"/>
    <property type="match status" value="1"/>
</dbReference>
<evidence type="ECO:0000256" key="3">
    <source>
        <dbReference type="ARBA" id="ARBA00022840"/>
    </source>
</evidence>
<dbReference type="InterPro" id="IPR003959">
    <property type="entry name" value="ATPase_AAA_core"/>
</dbReference>
<dbReference type="Gene3D" id="3.40.50.300">
    <property type="entry name" value="P-loop containing nucleotide triphosphate hydrolases"/>
    <property type="match status" value="1"/>
</dbReference>
<name>A0A917RFD2_9ACTN</name>
<reference evidence="5" key="2">
    <citation type="submission" date="2020-09" db="EMBL/GenBank/DDBJ databases">
        <authorList>
            <person name="Sun Q."/>
            <person name="Ohkuma M."/>
        </authorList>
    </citation>
    <scope>NUCLEOTIDE SEQUENCE</scope>
    <source>
        <strain evidence="5">JCM 3035</strain>
    </source>
</reference>
<dbReference type="CDD" id="cd19481">
    <property type="entry name" value="RecA-like_protease"/>
    <property type="match status" value="1"/>
</dbReference>
<evidence type="ECO:0000259" key="4">
    <source>
        <dbReference type="SMART" id="SM00382"/>
    </source>
</evidence>
<dbReference type="Pfam" id="PF22977">
    <property type="entry name" value="WHD"/>
    <property type="match status" value="1"/>
</dbReference>
<dbReference type="AlphaFoldDB" id="A0A917RFD2"/>
<sequence>MNEGLSAALGRLDVLLAAAIDLAEQAYGTTAASDPFRGLHIDLAEVERLLARPPGQPLLTVDADAHPRPGFTGTRMGSLQERFGLSGFDLDVVVIALAPELDLRYERLYAYLQDDATKRRPTVDLVLNLLCSTPEEKVRRRDRLTGDAPLLRNKVVRLIPDTGAEAHGTPLLAHTVALDAQIVTFLTGGAGPDSRLAEFTSLLDPTAFQNELAPELRQLTEALTEAAGKQVPLRVHLQGLPGSGHRQVAELAALGAGRPLLAADLTLTGQFPEDLARLLFQEAEFRDAVCFVGGVDTLLTAARTAELYGFVRHLTHSHATVVLAGAEPWPALQGVDGEPPAAVISALCPLPDAPRRRTLWRTELDRNGLELPDGELGLLADRFRLTPWQITEAATLAGQLPRRADATALEALFAVARARSAHQLGPLADKIEPVHRWGDIVLPPDALDQLRELCDRVARRELVLSDWGFGARLSLGRGVSALFAGPPGTGKTMAAEIVARELGIDLYRIDLSGIVSKWIGETEKNLDRIFRTAENANAALLFDEADALFGKRSEVRDAHDRYANIEVSYLLQKMETYEGLAILATNRIENLDEAFLRRLGFVVRFPFPDTLQRHRIWERVFPAGVPLAEELDHSAFAHRFMLSGAEIKNVALGAAYLAAARGSAVTSALVLHAVRREYEKAGRVFVGDLEGDAG</sequence>
<dbReference type="InterPro" id="IPR003593">
    <property type="entry name" value="AAA+_ATPase"/>
</dbReference>
<reference evidence="5" key="1">
    <citation type="journal article" date="2014" name="Int. J. Syst. Evol. Microbiol.">
        <title>Complete genome sequence of Corynebacterium casei LMG S-19264T (=DSM 44701T), isolated from a smear-ripened cheese.</title>
        <authorList>
            <consortium name="US DOE Joint Genome Institute (JGI-PGF)"/>
            <person name="Walter F."/>
            <person name="Albersmeier A."/>
            <person name="Kalinowski J."/>
            <person name="Ruckert C."/>
        </authorList>
    </citation>
    <scope>NUCLEOTIDE SEQUENCE</scope>
    <source>
        <strain evidence="5">JCM 3035</strain>
    </source>
</reference>
<evidence type="ECO:0000256" key="2">
    <source>
        <dbReference type="ARBA" id="ARBA00022741"/>
    </source>
</evidence>
<evidence type="ECO:0000313" key="6">
    <source>
        <dbReference type="Proteomes" id="UP000637788"/>
    </source>
</evidence>
<dbReference type="GO" id="GO:0016887">
    <property type="term" value="F:ATP hydrolysis activity"/>
    <property type="evidence" value="ECO:0007669"/>
    <property type="project" value="InterPro"/>
</dbReference>
<dbReference type="InterPro" id="IPR050221">
    <property type="entry name" value="26S_Proteasome_ATPase"/>
</dbReference>
<organism evidence="5 6">
    <name type="scientific">Streptomyces flaveus</name>
    <dbReference type="NCBI Taxonomy" id="66370"/>
    <lineage>
        <taxon>Bacteria</taxon>
        <taxon>Bacillati</taxon>
        <taxon>Actinomycetota</taxon>
        <taxon>Actinomycetes</taxon>
        <taxon>Kitasatosporales</taxon>
        <taxon>Streptomycetaceae</taxon>
        <taxon>Streptomyces</taxon>
        <taxon>Streptomyces aurantiacus group</taxon>
    </lineage>
</organism>
<dbReference type="SUPFAM" id="SSF52540">
    <property type="entry name" value="P-loop containing nucleoside triphosphate hydrolases"/>
    <property type="match status" value="1"/>
</dbReference>
<feature type="domain" description="AAA+ ATPase" evidence="4">
    <location>
        <begin position="477"/>
        <end position="609"/>
    </location>
</feature>
<dbReference type="Proteomes" id="UP000637788">
    <property type="component" value="Unassembled WGS sequence"/>
</dbReference>
<keyword evidence="3" id="KW-0067">ATP-binding</keyword>
<comment type="caution">
    <text evidence="5">The sequence shown here is derived from an EMBL/GenBank/DDBJ whole genome shotgun (WGS) entry which is preliminary data.</text>
</comment>
<keyword evidence="6" id="KW-1185">Reference proteome</keyword>
<evidence type="ECO:0000256" key="1">
    <source>
        <dbReference type="ARBA" id="ARBA00006914"/>
    </source>
</evidence>